<evidence type="ECO:0000313" key="2">
    <source>
        <dbReference type="Proteomes" id="UP000006073"/>
    </source>
</evidence>
<organism evidence="1 2">
    <name type="scientific">Indibacter alkaliphilus (strain CCUG 57479 / KCTC 22604 / LW1)</name>
    <dbReference type="NCBI Taxonomy" id="1189612"/>
    <lineage>
        <taxon>Bacteria</taxon>
        <taxon>Pseudomonadati</taxon>
        <taxon>Bacteroidota</taxon>
        <taxon>Cytophagia</taxon>
        <taxon>Cytophagales</taxon>
        <taxon>Cyclobacteriaceae</taxon>
    </lineage>
</organism>
<evidence type="ECO:0008006" key="3">
    <source>
        <dbReference type="Google" id="ProtNLM"/>
    </source>
</evidence>
<sequence length="426" mass="48064">MKTAQIHSVNWPLFYSLAMIFFLTLPSCHDEVKSTYTFRTMVPVFLDMNMVREADIIIEPAKPLDNPGKIYIYEDYLFINEPQKGIHILDNSNPSSPSNVNFINVPGNVDLAINSNFLYADSYVDLLVFDISDVRNINLTERVEDVFEHMYSDMSRSTILTFKDTVMTSDSEMMWGWQGRPGTWMTMDRAMTASANSSASQSYGQGGSMARFTLQSGHLYAVDDYSLRVFDVIQAQEPKHLKNINLGWGIETIFPFQEKLFIGSQTGMHIYDASDPSTPQKMSVYEHITACDPVVVNEQHAFVTLRTGPMCRFGMDELHVLDIQNLYAPKLVKAYPMLNPHGLSLFENYLYLAEGKHGLKSFNVSDVNTIDTNQLEFLKSMKSVDIIAGPKSLIVIGADGVCQFDYSNPAQLRKLSCIQVKQPAIV</sequence>
<dbReference type="Pfam" id="PF08309">
    <property type="entry name" value="LVIVD"/>
    <property type="match status" value="2"/>
</dbReference>
<accession>S2EBD6</accession>
<gene>
    <name evidence="1" type="ORF">A33Q_0349</name>
</gene>
<dbReference type="RefSeq" id="WP_009034092.1">
    <property type="nucleotide sequence ID" value="NZ_ALWO02000011.1"/>
</dbReference>
<dbReference type="InterPro" id="IPR013211">
    <property type="entry name" value="LVIVD"/>
</dbReference>
<name>S2EBD6_INDAL</name>
<dbReference type="AlphaFoldDB" id="S2EBD6"/>
<protein>
    <recommendedName>
        <fullName evidence="3">LVIVD repeat-containing protein</fullName>
    </recommendedName>
</protein>
<dbReference type="eggNOG" id="COG5276">
    <property type="taxonomic scope" value="Bacteria"/>
</dbReference>
<dbReference type="EMBL" id="ALWO02000011">
    <property type="protein sequence ID" value="EOZ99668.1"/>
    <property type="molecule type" value="Genomic_DNA"/>
</dbReference>
<dbReference type="STRING" id="1189612.A33Q_0349"/>
<proteinExistence type="predicted"/>
<keyword evidence="2" id="KW-1185">Reference proteome</keyword>
<dbReference type="Proteomes" id="UP000006073">
    <property type="component" value="Unassembled WGS sequence"/>
</dbReference>
<evidence type="ECO:0000313" key="1">
    <source>
        <dbReference type="EMBL" id="EOZ99668.1"/>
    </source>
</evidence>
<comment type="caution">
    <text evidence="1">The sequence shown here is derived from an EMBL/GenBank/DDBJ whole genome shotgun (WGS) entry which is preliminary data.</text>
</comment>
<reference evidence="1 2" key="1">
    <citation type="journal article" date="2013" name="Genome Announc.">
        <title>Draft Genome Sequence of Indibacter alkaliphilus Strain LW1T, Isolated from Lonar Lake, a Haloalkaline Lake in the Buldana District of Maharashtra, India.</title>
        <authorList>
            <person name="Singh A."/>
            <person name="Kumar Jangir P."/>
            <person name="Sharma R."/>
            <person name="Singh A."/>
            <person name="Kumar Pinnaka A."/>
            <person name="Shivaji S."/>
        </authorList>
    </citation>
    <scope>NUCLEOTIDE SEQUENCE [LARGE SCALE GENOMIC DNA]</scope>
    <source>
        <strain evidence="2">CCUG 57479 / KCTC 22604 / LW1</strain>
    </source>
</reference>